<dbReference type="InterPro" id="IPR036397">
    <property type="entry name" value="RNaseH_sf"/>
</dbReference>
<dbReference type="Pfam" id="PF24964">
    <property type="entry name" value="DUF7769"/>
    <property type="match status" value="1"/>
</dbReference>
<feature type="domain" description="DUF7769" evidence="1">
    <location>
        <begin position="9"/>
        <end position="62"/>
    </location>
</feature>
<dbReference type="GO" id="GO:0003676">
    <property type="term" value="F:nucleic acid binding"/>
    <property type="evidence" value="ECO:0007669"/>
    <property type="project" value="InterPro"/>
</dbReference>
<evidence type="ECO:0000313" key="3">
    <source>
        <dbReference type="Proteomes" id="UP001202328"/>
    </source>
</evidence>
<dbReference type="PANTHER" id="PTHR47169">
    <property type="entry name" value="OS01G0541250 PROTEIN"/>
    <property type="match status" value="1"/>
</dbReference>
<protein>
    <recommendedName>
        <fullName evidence="1">DUF7769 domain-containing protein</fullName>
    </recommendedName>
</protein>
<evidence type="ECO:0000313" key="2">
    <source>
        <dbReference type="EMBL" id="KAI3847399.1"/>
    </source>
</evidence>
<dbReference type="InterPro" id="IPR056671">
    <property type="entry name" value="DUF7769"/>
</dbReference>
<organism evidence="2 3">
    <name type="scientific">Papaver atlanticum</name>
    <dbReference type="NCBI Taxonomy" id="357466"/>
    <lineage>
        <taxon>Eukaryota</taxon>
        <taxon>Viridiplantae</taxon>
        <taxon>Streptophyta</taxon>
        <taxon>Embryophyta</taxon>
        <taxon>Tracheophyta</taxon>
        <taxon>Spermatophyta</taxon>
        <taxon>Magnoliopsida</taxon>
        <taxon>Ranunculales</taxon>
        <taxon>Papaveraceae</taxon>
        <taxon>Papaveroideae</taxon>
        <taxon>Papaver</taxon>
    </lineage>
</organism>
<accession>A0AAD4S071</accession>
<name>A0AAD4S071_9MAGN</name>
<dbReference type="AlphaFoldDB" id="A0AAD4S071"/>
<dbReference type="PANTHER" id="PTHR47169:SF2">
    <property type="entry name" value="OS01G0541250 PROTEIN"/>
    <property type="match status" value="1"/>
</dbReference>
<dbReference type="Proteomes" id="UP001202328">
    <property type="component" value="Unassembled WGS sequence"/>
</dbReference>
<sequence length="376" mass="43167">MEPPKKKNLTNAQRQAIYETLLKQSSNGKIKHGIGVEISAKFSVSTRTIRRIWQQAKSGMTNGSLVDVSHSLTGRAGRKRIEIDPTVISSIPLRLRTNIRTMASAENMSKSTVHKRIKEGAIRPHSNALKPALTDENKKARLLFSLSMLEDYCFLNKPIFKSMYNYVHIDEKWFYMTKESQKYYLLPQEDEPLRSCKSKRFITKVMFLAVVARPKYDSANNEEFSGKIGIFPFTFQEPAKRNSKNRTAGTMETKEILSVTKDVIRSCLINKVFPAIRNKWPRSSNMDPIFIQKDNAKPHINPNDQEFIEAASKDGFDIRLSFQPPNSPYFNVLDLGYFRAIQSLQYRYAPNIIDELVQAMQESFENLSSEKLITFS</sequence>
<dbReference type="Gene3D" id="3.30.420.10">
    <property type="entry name" value="Ribonuclease H-like superfamily/Ribonuclease H"/>
    <property type="match status" value="1"/>
</dbReference>
<comment type="caution">
    <text evidence="2">The sequence shown here is derived from an EMBL/GenBank/DDBJ whole genome shotgun (WGS) entry which is preliminary data.</text>
</comment>
<evidence type="ECO:0000259" key="1">
    <source>
        <dbReference type="Pfam" id="PF24964"/>
    </source>
</evidence>
<keyword evidence="3" id="KW-1185">Reference proteome</keyword>
<gene>
    <name evidence="2" type="ORF">MKW98_032725</name>
</gene>
<proteinExistence type="predicted"/>
<reference evidence="2" key="1">
    <citation type="submission" date="2022-04" db="EMBL/GenBank/DDBJ databases">
        <title>A functionally conserved STORR gene fusion in Papaver species that diverged 16.8 million years ago.</title>
        <authorList>
            <person name="Catania T."/>
        </authorList>
    </citation>
    <scope>NUCLEOTIDE SEQUENCE</scope>
    <source>
        <strain evidence="2">S-188037</strain>
    </source>
</reference>
<dbReference type="EMBL" id="JAJJMB010016409">
    <property type="protein sequence ID" value="KAI3847399.1"/>
    <property type="molecule type" value="Genomic_DNA"/>
</dbReference>